<evidence type="ECO:0000313" key="1">
    <source>
        <dbReference type="EMBL" id="AKC92621.1"/>
    </source>
</evidence>
<sequence>MWTIGPNQIDPAATWPAPIIESIVTSFCAPGSRVLLAPWPAGEIGTSDMTGDSELAAARDAVRAAGRDVAVAQLVVARSPNASSAGDATCLCGTTAHDEHAELDDGEQPCPEATEQVDLIVTALPADRRNDPSIEAVALAAARRLTFGGIFAVYTHGDWTTGRLHDPSRLVIAAAQNADLLYLQHIVTLHTPIRNGRLQPPAASVRLLEDTAVRRDVGSPTSHVRVHGDVLVFAQAHADAGQPEELR</sequence>
<reference evidence="1" key="1">
    <citation type="journal article" date="2015" name="J. Biol. Chem.">
        <title>The biosynthesis of capuramycin-type antibiotics: identification of the A-102395 biosynthetic gene cluster, mechanism of self-resistance, and formation of uridine-5'-carboxamide.</title>
        <authorList>
            <person name="Cai W."/>
            <person name="Goswami A."/>
            <person name="Yang Z."/>
            <person name="Liu X."/>
            <person name="Green K.D."/>
            <person name="Barnard-Britson S."/>
            <person name="Baba S."/>
            <person name="Funabashi M."/>
            <person name="Nonaka K."/>
            <person name="Sunkara M."/>
            <person name="Morris A.J."/>
            <person name="Spork A.P."/>
            <person name="Ducho C."/>
            <person name="Garneau-Tsodikova S."/>
            <person name="Thorson J.S."/>
            <person name="Van Lanen S.G."/>
        </authorList>
    </citation>
    <scope>NUCLEOTIDE SEQUENCE</scope>
    <source>
        <strain evidence="1">SANK 60206</strain>
    </source>
</reference>
<organism evidence="1">
    <name type="scientific">Amycolatopsis sp. SANK 60206</name>
    <dbReference type="NCBI Taxonomy" id="1642649"/>
    <lineage>
        <taxon>Bacteria</taxon>
        <taxon>Bacillati</taxon>
        <taxon>Actinomycetota</taxon>
        <taxon>Actinomycetes</taxon>
        <taxon>Pseudonocardiales</taxon>
        <taxon>Pseudonocardiaceae</taxon>
        <taxon>Amycolatopsis</taxon>
    </lineage>
</organism>
<protein>
    <submittedName>
        <fullName evidence="1">Uncharacterized protein</fullName>
    </submittedName>
</protein>
<name>A0A0E3USB9_9PSEU</name>
<proteinExistence type="predicted"/>
<dbReference type="AlphaFoldDB" id="A0A0E3USB9"/>
<dbReference type="EMBL" id="KP995196">
    <property type="protein sequence ID" value="AKC92621.1"/>
    <property type="molecule type" value="Genomic_DNA"/>
</dbReference>
<accession>A0A0E3USB9</accession>
<dbReference type="InterPro" id="IPR029063">
    <property type="entry name" value="SAM-dependent_MTases_sf"/>
</dbReference>
<dbReference type="SUPFAM" id="SSF53335">
    <property type="entry name" value="S-adenosyl-L-methionine-dependent methyltransferases"/>
    <property type="match status" value="1"/>
</dbReference>